<evidence type="ECO:0000256" key="1">
    <source>
        <dbReference type="SAM" id="MobiDB-lite"/>
    </source>
</evidence>
<gene>
    <name evidence="3" type="ORF">C3B51_16115</name>
</gene>
<proteinExistence type="predicted"/>
<feature type="compositionally biased region" description="Low complexity" evidence="1">
    <location>
        <begin position="43"/>
        <end position="80"/>
    </location>
</feature>
<sequence length="580" mass="61146">MKTYIPYLLLALLAGCSSSDNDEPGNTNTQDQQQSPSDDDSSSDTPSGDTPSGDAPSGDGTDNSSDNADSGDGNTDSGDNGSDDSDDQNEPDDSRGAYFPREVMASSPFGDSSNEVERGFGSRPAVEYGPAVPTYLWSTQRIGRILNGTVPLLDVFRVQSFYRNSTNASCFGPQVAYTGHPDATNPASASGTLPGGDLGLWLESDTDGNACAVAQTNALLSGLRDQSRMSLMTLASMVSAALDSGMSLPADGSSIDVTGEMNAKGVAGVTFSTAAITRAGSEWQYTISLTYTVSGTDYDISLSMAHTPGADLLNYSGHLTYQVEGEQGVSGIEFPGGNCAQNERTRAGSLAYERAGDNMSLQARVATLCGHGNSGMFNSDNQVDVNNKYHSIDNPDGWSENFSIFGANFDLTTLAGQYAYVWQAGVNDSNSRIFNIGFNSPSLDNGEAHFGYGTKIEDTDGLIQGFICNWAGPGNDHSMQAFSQRQFFQYDAATATYDGSGSKANIEYAPTASCSYDGTGSFVFDIDASGVLGDITLEDASLAFSQDLWAPTDPSKTVAESITDRGLSVPTVPYTWPVDE</sequence>
<name>A0A4Q7E641_9GAMM</name>
<feature type="chain" id="PRO_5020423990" description="Lipoprotein" evidence="2">
    <location>
        <begin position="23"/>
        <end position="580"/>
    </location>
</feature>
<evidence type="ECO:0000313" key="4">
    <source>
        <dbReference type="Proteomes" id="UP000292345"/>
    </source>
</evidence>
<accession>A0A4Q7E641</accession>
<organism evidence="3 4">
    <name type="scientific">Pseudoalteromonas rubra</name>
    <dbReference type="NCBI Taxonomy" id="43658"/>
    <lineage>
        <taxon>Bacteria</taxon>
        <taxon>Pseudomonadati</taxon>
        <taxon>Pseudomonadota</taxon>
        <taxon>Gammaproteobacteria</taxon>
        <taxon>Alteromonadales</taxon>
        <taxon>Pseudoalteromonadaceae</taxon>
        <taxon>Pseudoalteromonas</taxon>
    </lineage>
</organism>
<reference evidence="3 4" key="1">
    <citation type="submission" date="2018-01" db="EMBL/GenBank/DDBJ databases">
        <title>Co-occurrence of chitin degradation, pigmentation and bioactivity in marine Pseudoalteromonas.</title>
        <authorList>
            <person name="Paulsen S."/>
            <person name="Gram L."/>
            <person name="Machado H."/>
        </authorList>
    </citation>
    <scope>NUCLEOTIDE SEQUENCE [LARGE SCALE GENOMIC DNA]</scope>
    <source>
        <strain evidence="3 4">S1946</strain>
    </source>
</reference>
<comment type="caution">
    <text evidence="3">The sequence shown here is derived from an EMBL/GenBank/DDBJ whole genome shotgun (WGS) entry which is preliminary data.</text>
</comment>
<feature type="compositionally biased region" description="Polar residues" evidence="1">
    <location>
        <begin position="16"/>
        <end position="28"/>
    </location>
</feature>
<dbReference type="PROSITE" id="PS51257">
    <property type="entry name" value="PROKAR_LIPOPROTEIN"/>
    <property type="match status" value="1"/>
</dbReference>
<dbReference type="EMBL" id="PPUZ01000043">
    <property type="protein sequence ID" value="RZM77574.1"/>
    <property type="molecule type" value="Genomic_DNA"/>
</dbReference>
<dbReference type="Proteomes" id="UP000292345">
    <property type="component" value="Unassembled WGS sequence"/>
</dbReference>
<evidence type="ECO:0008006" key="5">
    <source>
        <dbReference type="Google" id="ProtNLM"/>
    </source>
</evidence>
<dbReference type="AlphaFoldDB" id="A0A4Q7E641"/>
<feature type="region of interest" description="Disordered" evidence="1">
    <location>
        <begin position="16"/>
        <end position="97"/>
    </location>
</feature>
<evidence type="ECO:0000256" key="2">
    <source>
        <dbReference type="SAM" id="SignalP"/>
    </source>
</evidence>
<evidence type="ECO:0000313" key="3">
    <source>
        <dbReference type="EMBL" id="RZM77574.1"/>
    </source>
</evidence>
<feature type="compositionally biased region" description="Acidic residues" evidence="1">
    <location>
        <begin position="81"/>
        <end position="91"/>
    </location>
</feature>
<keyword evidence="2" id="KW-0732">Signal</keyword>
<dbReference type="RefSeq" id="WP_130245718.1">
    <property type="nucleotide sequence ID" value="NZ_PPUZ01000043.1"/>
</dbReference>
<feature type="signal peptide" evidence="2">
    <location>
        <begin position="1"/>
        <end position="22"/>
    </location>
</feature>
<protein>
    <recommendedName>
        <fullName evidence="5">Lipoprotein</fullName>
    </recommendedName>
</protein>